<dbReference type="HAMAP" id="MF_00583_A">
    <property type="entry name" value="RibP_PPkinase_A"/>
    <property type="match status" value="1"/>
</dbReference>
<dbReference type="PANTHER" id="PTHR10210:SF32">
    <property type="entry name" value="RIBOSE-PHOSPHATE PYROPHOSPHOKINASE 2"/>
    <property type="match status" value="1"/>
</dbReference>
<evidence type="ECO:0000256" key="6">
    <source>
        <dbReference type="ARBA" id="ARBA00022741"/>
    </source>
</evidence>
<evidence type="ECO:0000256" key="8">
    <source>
        <dbReference type="ARBA" id="ARBA00022840"/>
    </source>
</evidence>
<evidence type="ECO:0000256" key="2">
    <source>
        <dbReference type="ARBA" id="ARBA00022490"/>
    </source>
</evidence>
<dbReference type="NCBIfam" id="NF002095">
    <property type="entry name" value="PRK00934.1"/>
    <property type="match status" value="1"/>
</dbReference>
<keyword evidence="4" id="KW-0479">Metal-binding</keyword>
<dbReference type="Pfam" id="PF00156">
    <property type="entry name" value="Pribosyltran"/>
    <property type="match status" value="1"/>
</dbReference>
<comment type="catalytic activity">
    <reaction evidence="10">
        <text>D-ribose 5-phosphate + ATP = 5-phospho-alpha-D-ribose 1-diphosphate + AMP + H(+)</text>
        <dbReference type="Rhea" id="RHEA:15609"/>
        <dbReference type="ChEBI" id="CHEBI:15378"/>
        <dbReference type="ChEBI" id="CHEBI:30616"/>
        <dbReference type="ChEBI" id="CHEBI:58017"/>
        <dbReference type="ChEBI" id="CHEBI:78346"/>
        <dbReference type="ChEBI" id="CHEBI:456215"/>
        <dbReference type="EC" id="2.7.6.1"/>
    </reaction>
</comment>
<evidence type="ECO:0000259" key="11">
    <source>
        <dbReference type="Pfam" id="PF00156"/>
    </source>
</evidence>
<dbReference type="NCBIfam" id="TIGR01251">
    <property type="entry name" value="ribP_PPkin"/>
    <property type="match status" value="1"/>
</dbReference>
<dbReference type="GO" id="GO:0002189">
    <property type="term" value="C:ribose phosphate diphosphokinase complex"/>
    <property type="evidence" value="ECO:0007669"/>
    <property type="project" value="TreeGrafter"/>
</dbReference>
<evidence type="ECO:0000256" key="3">
    <source>
        <dbReference type="ARBA" id="ARBA00022679"/>
    </source>
</evidence>
<evidence type="ECO:0000256" key="7">
    <source>
        <dbReference type="ARBA" id="ARBA00022777"/>
    </source>
</evidence>
<keyword evidence="7 13" id="KW-0418">Kinase</keyword>
<reference evidence="13" key="1">
    <citation type="journal article" date="2015" name="Proc. Natl. Acad. Sci. U.S.A.">
        <title>Networks of energetic and metabolic interactions define dynamics in microbial communities.</title>
        <authorList>
            <person name="Embree M."/>
            <person name="Liu J.K."/>
            <person name="Al-Bassam M.M."/>
            <person name="Zengler K."/>
        </authorList>
    </citation>
    <scope>NUCLEOTIDE SEQUENCE</scope>
</reference>
<evidence type="ECO:0000256" key="1">
    <source>
        <dbReference type="ARBA" id="ARBA00013247"/>
    </source>
</evidence>
<dbReference type="GO" id="GO:0016301">
    <property type="term" value="F:kinase activity"/>
    <property type="evidence" value="ECO:0007669"/>
    <property type="project" value="UniProtKB-KW"/>
</dbReference>
<dbReference type="InterPro" id="IPR037514">
    <property type="entry name" value="Rib-P_diPkinase_arc"/>
</dbReference>
<dbReference type="CDD" id="cd06223">
    <property type="entry name" value="PRTases_typeI"/>
    <property type="match status" value="1"/>
</dbReference>
<comment type="caution">
    <text evidence="13">The sequence shown here is derived from an EMBL/GenBank/DDBJ whole genome shotgun (WGS) entry which is preliminary data.</text>
</comment>
<keyword evidence="3 13" id="KW-0808">Transferase</keyword>
<dbReference type="Gene3D" id="3.40.50.2020">
    <property type="match status" value="2"/>
</dbReference>
<dbReference type="Pfam" id="PF13793">
    <property type="entry name" value="Pribosyltran_N"/>
    <property type="match status" value="1"/>
</dbReference>
<gene>
    <name evidence="13" type="ORF">ASZ90_010024</name>
</gene>
<dbReference type="GO" id="GO:0004749">
    <property type="term" value="F:ribose phosphate diphosphokinase activity"/>
    <property type="evidence" value="ECO:0007669"/>
    <property type="project" value="UniProtKB-EC"/>
</dbReference>
<accession>A0A0W8FHV1</accession>
<dbReference type="SMART" id="SM01400">
    <property type="entry name" value="Pribosyltran_N"/>
    <property type="match status" value="1"/>
</dbReference>
<dbReference type="GO" id="GO:0006164">
    <property type="term" value="P:purine nucleotide biosynthetic process"/>
    <property type="evidence" value="ECO:0007669"/>
    <property type="project" value="TreeGrafter"/>
</dbReference>
<keyword evidence="5" id="KW-0545">Nucleotide biosynthesis</keyword>
<evidence type="ECO:0000256" key="4">
    <source>
        <dbReference type="ARBA" id="ARBA00022723"/>
    </source>
</evidence>
<keyword evidence="8" id="KW-0067">ATP-binding</keyword>
<feature type="domain" description="Phosphoribosyltransferase" evidence="11">
    <location>
        <begin position="143"/>
        <end position="242"/>
    </location>
</feature>
<keyword evidence="6" id="KW-0547">Nucleotide-binding</keyword>
<name>A0A0W8FHV1_9ZZZZ</name>
<evidence type="ECO:0000259" key="12">
    <source>
        <dbReference type="Pfam" id="PF13793"/>
    </source>
</evidence>
<dbReference type="EC" id="2.7.6.1" evidence="1"/>
<dbReference type="GO" id="GO:0000287">
    <property type="term" value="F:magnesium ion binding"/>
    <property type="evidence" value="ECO:0007669"/>
    <property type="project" value="InterPro"/>
</dbReference>
<dbReference type="GO" id="GO:0005524">
    <property type="term" value="F:ATP binding"/>
    <property type="evidence" value="ECO:0007669"/>
    <property type="project" value="UniProtKB-KW"/>
</dbReference>
<proteinExistence type="inferred from homology"/>
<evidence type="ECO:0000256" key="9">
    <source>
        <dbReference type="ARBA" id="ARBA00022842"/>
    </source>
</evidence>
<dbReference type="GO" id="GO:0006015">
    <property type="term" value="P:5-phosphoribose 1-diphosphate biosynthetic process"/>
    <property type="evidence" value="ECO:0007669"/>
    <property type="project" value="TreeGrafter"/>
</dbReference>
<dbReference type="SUPFAM" id="SSF53271">
    <property type="entry name" value="PRTase-like"/>
    <property type="match status" value="1"/>
</dbReference>
<evidence type="ECO:0000256" key="10">
    <source>
        <dbReference type="ARBA" id="ARBA00049535"/>
    </source>
</evidence>
<dbReference type="GO" id="GO:0005737">
    <property type="term" value="C:cytoplasm"/>
    <property type="evidence" value="ECO:0007669"/>
    <property type="project" value="TreeGrafter"/>
</dbReference>
<dbReference type="InterPro" id="IPR029057">
    <property type="entry name" value="PRTase-like"/>
</dbReference>
<dbReference type="InterPro" id="IPR029099">
    <property type="entry name" value="Pribosyltran_N"/>
</dbReference>
<protein>
    <recommendedName>
        <fullName evidence="1">ribose-phosphate diphosphokinase</fullName>
        <ecNumber evidence="1">2.7.6.1</ecNumber>
    </recommendedName>
</protein>
<dbReference type="PANTHER" id="PTHR10210">
    <property type="entry name" value="RIBOSE-PHOSPHATE DIPHOSPHOKINASE FAMILY MEMBER"/>
    <property type="match status" value="1"/>
</dbReference>
<evidence type="ECO:0000256" key="5">
    <source>
        <dbReference type="ARBA" id="ARBA00022727"/>
    </source>
</evidence>
<keyword evidence="9" id="KW-0460">Magnesium</keyword>
<dbReference type="InterPro" id="IPR000836">
    <property type="entry name" value="PRTase_dom"/>
</dbReference>
<evidence type="ECO:0000313" key="13">
    <source>
        <dbReference type="EMBL" id="KUG20226.1"/>
    </source>
</evidence>
<keyword evidence="2" id="KW-0963">Cytoplasm</keyword>
<feature type="domain" description="Ribose-phosphate pyrophosphokinase N-terminal" evidence="12">
    <location>
        <begin position="5"/>
        <end position="110"/>
    </location>
</feature>
<dbReference type="InterPro" id="IPR005946">
    <property type="entry name" value="Rib-P_diPkinase"/>
</dbReference>
<dbReference type="AlphaFoldDB" id="A0A0W8FHV1"/>
<dbReference type="EMBL" id="LNQE01001211">
    <property type="protein sequence ID" value="KUG20226.1"/>
    <property type="molecule type" value="Genomic_DNA"/>
</dbReference>
<sequence length="285" mass="30530">MRSTKVISTEKSQVLATRVAEELRVPVVDTRFSRFPDGELYLRAGELDDEMVIVSSVVDNDALVQLLLLIDACDGSSNTLVIPYLAYARQDKRFNPGEPISIRAVARALSHGVREIFVVNIHQPDALRYFRVTAANISIAPAVGRYIQSLEVSNPLILAPDEGAIAFAGDVAAVGGWDCDFLEKNRISSDEIRINPKSLNVSSRDVVLVDDIISTGGTLATAAGMLYRQGAATVHAACVHGVLSTGAYARLRSVGIATVASSDTYERACSCIPAAGEIARAIRPC</sequence>
<organism evidence="13">
    <name type="scientific">hydrocarbon metagenome</name>
    <dbReference type="NCBI Taxonomy" id="938273"/>
    <lineage>
        <taxon>unclassified sequences</taxon>
        <taxon>metagenomes</taxon>
        <taxon>ecological metagenomes</taxon>
    </lineage>
</organism>